<dbReference type="GO" id="GO:0004497">
    <property type="term" value="F:monooxygenase activity"/>
    <property type="evidence" value="ECO:0007669"/>
    <property type="project" value="TreeGrafter"/>
</dbReference>
<dbReference type="SUPFAM" id="SSF51905">
    <property type="entry name" value="FAD/NAD(P)-binding domain"/>
    <property type="match status" value="2"/>
</dbReference>
<evidence type="ECO:0000313" key="2">
    <source>
        <dbReference type="EMBL" id="TWD84318.1"/>
    </source>
</evidence>
<name>A0A561BZR6_9ACTN</name>
<keyword evidence="1" id="KW-0560">Oxidoreductase</keyword>
<dbReference type="PANTHER" id="PTHR43539">
    <property type="entry name" value="FLAVIN-BINDING MONOOXYGENASE-LIKE PROTEIN (AFU_ORTHOLOGUE AFUA_4G09220)"/>
    <property type="match status" value="1"/>
</dbReference>
<dbReference type="OrthoDB" id="9808049at2"/>
<dbReference type="EMBL" id="VIVK01000001">
    <property type="protein sequence ID" value="TWD84318.1"/>
    <property type="molecule type" value="Genomic_DNA"/>
</dbReference>
<dbReference type="PRINTS" id="PR00368">
    <property type="entry name" value="FADPNR"/>
</dbReference>
<dbReference type="InterPro" id="IPR036188">
    <property type="entry name" value="FAD/NAD-bd_sf"/>
</dbReference>
<dbReference type="Gene3D" id="3.50.50.60">
    <property type="entry name" value="FAD/NAD(P)-binding domain"/>
    <property type="match status" value="1"/>
</dbReference>
<dbReference type="AlphaFoldDB" id="A0A561BZR6"/>
<dbReference type="InterPro" id="IPR050982">
    <property type="entry name" value="Auxin_biosynth/cation_transpt"/>
</dbReference>
<accession>A0A561BZR6</accession>
<dbReference type="GO" id="GO:0050660">
    <property type="term" value="F:flavin adenine dinucleotide binding"/>
    <property type="evidence" value="ECO:0007669"/>
    <property type="project" value="TreeGrafter"/>
</dbReference>
<dbReference type="PRINTS" id="PR00411">
    <property type="entry name" value="PNDRDTASEI"/>
</dbReference>
<gene>
    <name evidence="2" type="ORF">FB561_5493</name>
</gene>
<evidence type="ECO:0000256" key="1">
    <source>
        <dbReference type="ARBA" id="ARBA00023002"/>
    </source>
</evidence>
<organism evidence="2 3">
    <name type="scientific">Kribbella amoyensis</name>
    <dbReference type="NCBI Taxonomy" id="996641"/>
    <lineage>
        <taxon>Bacteria</taxon>
        <taxon>Bacillati</taxon>
        <taxon>Actinomycetota</taxon>
        <taxon>Actinomycetes</taxon>
        <taxon>Propionibacteriales</taxon>
        <taxon>Kribbellaceae</taxon>
        <taxon>Kribbella</taxon>
    </lineage>
</organism>
<proteinExistence type="predicted"/>
<sequence>MTNQFEVRDPTTAGRQEHIDTVVIGAGQAGLALGYHLARKRQQFVILDENARVGDGWRRRYESLRLYSPAKYDALPGGRFPLDRYEFPTGLQLADYLEGYAAEHRLPVRSRVYVDGLRQDGTGYVVSTNEGEVAADQVVVATGGQHLPHTPEFAAELDPGIRQLHSSEYRNPSQLLPCDVLVVGASHSGADLALEIARSGHRTTLSGPVHGELPFQLEGKPARQVLKVLWFLANHVLTVRTPMGRKMQTGVRSEGGPLLRVKTVDLDEAGVDRTEGKVVGVRDGLPVLADGRVLDVENVIWCTGFRRDFGWIDGPVLGEDGWPAQYRGVSSTMPGLYFLGLLFQYAFASMLTGGAGRDAAYVAHHIATRTKTELKV</sequence>
<protein>
    <submittedName>
        <fullName evidence="2">Putative flavoprotein involved in K+ transport</fullName>
    </submittedName>
</protein>
<dbReference type="PANTHER" id="PTHR43539:SF78">
    <property type="entry name" value="FLAVIN-CONTAINING MONOOXYGENASE"/>
    <property type="match status" value="1"/>
</dbReference>
<evidence type="ECO:0000313" key="3">
    <source>
        <dbReference type="Proteomes" id="UP000318380"/>
    </source>
</evidence>
<comment type="caution">
    <text evidence="2">The sequence shown here is derived from an EMBL/GenBank/DDBJ whole genome shotgun (WGS) entry which is preliminary data.</text>
</comment>
<dbReference type="RefSeq" id="WP_145811505.1">
    <property type="nucleotide sequence ID" value="NZ_VIVK01000001.1"/>
</dbReference>
<dbReference type="Proteomes" id="UP000318380">
    <property type="component" value="Unassembled WGS sequence"/>
</dbReference>
<keyword evidence="3" id="KW-1185">Reference proteome</keyword>
<reference evidence="2 3" key="1">
    <citation type="submission" date="2019-06" db="EMBL/GenBank/DDBJ databases">
        <title>Sequencing the genomes of 1000 actinobacteria strains.</title>
        <authorList>
            <person name="Klenk H.-P."/>
        </authorList>
    </citation>
    <scope>NUCLEOTIDE SEQUENCE [LARGE SCALE GENOMIC DNA]</scope>
    <source>
        <strain evidence="2 3">DSM 24683</strain>
    </source>
</reference>
<dbReference type="Pfam" id="PF13738">
    <property type="entry name" value="Pyr_redox_3"/>
    <property type="match status" value="1"/>
</dbReference>